<dbReference type="EMBL" id="CP104205">
    <property type="protein sequence ID" value="UWX56264.1"/>
    <property type="molecule type" value="Genomic_DNA"/>
</dbReference>
<dbReference type="InterPro" id="IPR000182">
    <property type="entry name" value="GNAT_dom"/>
</dbReference>
<gene>
    <name evidence="2" type="ORF">NYZ99_08530</name>
</gene>
<feature type="domain" description="N-acetyltransferase" evidence="1">
    <location>
        <begin position="1"/>
        <end position="124"/>
    </location>
</feature>
<dbReference type="RefSeq" id="WP_260574866.1">
    <property type="nucleotide sequence ID" value="NZ_CP104205.1"/>
</dbReference>
<dbReference type="PROSITE" id="PS51186">
    <property type="entry name" value="GNAT"/>
    <property type="match status" value="1"/>
</dbReference>
<dbReference type="CDD" id="cd04301">
    <property type="entry name" value="NAT_SF"/>
    <property type="match status" value="1"/>
</dbReference>
<evidence type="ECO:0000259" key="1">
    <source>
        <dbReference type="PROSITE" id="PS51186"/>
    </source>
</evidence>
<keyword evidence="3" id="KW-1185">Reference proteome</keyword>
<dbReference type="Proteomes" id="UP001059209">
    <property type="component" value="Chromosome"/>
</dbReference>
<protein>
    <submittedName>
        <fullName evidence="2">GNAT family N-acetyltransferase</fullName>
    </submittedName>
</protein>
<organism evidence="2 3">
    <name type="scientific">Maribacter litopenaei</name>
    <dbReference type="NCBI Taxonomy" id="2976127"/>
    <lineage>
        <taxon>Bacteria</taxon>
        <taxon>Pseudomonadati</taxon>
        <taxon>Bacteroidota</taxon>
        <taxon>Flavobacteriia</taxon>
        <taxon>Flavobacteriales</taxon>
        <taxon>Flavobacteriaceae</taxon>
        <taxon>Maribacter</taxon>
    </lineage>
</organism>
<accession>A0ABY5YDI8</accession>
<dbReference type="Gene3D" id="3.40.630.30">
    <property type="match status" value="1"/>
</dbReference>
<dbReference type="InterPro" id="IPR016181">
    <property type="entry name" value="Acyl_CoA_acyltransferase"/>
</dbReference>
<name>A0ABY5YDI8_9FLAO</name>
<proteinExistence type="predicted"/>
<reference evidence="2" key="1">
    <citation type="submission" date="2022-09" db="EMBL/GenBank/DDBJ databases">
        <title>Maribacter litopenaei sp. nov., isolated from the intestinal tract of the Pacific White Shrimp, Litopenaeus vannamei.</title>
        <authorList>
            <person name="Kim S.Y."/>
            <person name="Hwang C.Y."/>
        </authorList>
    </citation>
    <scope>NUCLEOTIDE SEQUENCE</scope>
    <source>
        <strain evidence="2">HL-LV01</strain>
    </source>
</reference>
<dbReference type="SUPFAM" id="SSF55729">
    <property type="entry name" value="Acyl-CoA N-acyltransferases (Nat)"/>
    <property type="match status" value="1"/>
</dbReference>
<dbReference type="Pfam" id="PF00583">
    <property type="entry name" value="Acetyltransf_1"/>
    <property type="match status" value="1"/>
</dbReference>
<evidence type="ECO:0000313" key="2">
    <source>
        <dbReference type="EMBL" id="UWX56264.1"/>
    </source>
</evidence>
<evidence type="ECO:0000313" key="3">
    <source>
        <dbReference type="Proteomes" id="UP001059209"/>
    </source>
</evidence>
<sequence>MVIESISAQATWPLRHQVMWPNLPLDFVKLENDVEGYHYGIFCNENIVSCISLFVQDGSAQFRKLATKQEFQRKGYASELIIHVVNICRQMKLKKIWCNSRMDKTDFYENFGLAKTNECFIKGG</sequence>